<name>A0A921DX30_9STAP</name>
<evidence type="ECO:0000256" key="3">
    <source>
        <dbReference type="ARBA" id="ARBA00022475"/>
    </source>
</evidence>
<evidence type="ECO:0000313" key="10">
    <source>
        <dbReference type="Proteomes" id="UP000763505"/>
    </source>
</evidence>
<sequence>MSWIILITAGFLEVVGVNGIQRFNSGKRISGILEIVLGFSASLLLLGIAMESIPLGVSYAVWTGMGTVGSVILGIVLYGDSASVKRIFYVSLIVVAVIGLRLVTA</sequence>
<keyword evidence="2" id="KW-0813">Transport</keyword>
<dbReference type="EMBL" id="DYYI01000056">
    <property type="protein sequence ID" value="HJE19741.1"/>
    <property type="molecule type" value="Genomic_DNA"/>
</dbReference>
<dbReference type="SUPFAM" id="SSF103481">
    <property type="entry name" value="Multidrug resistance efflux transporter EmrE"/>
    <property type="match status" value="1"/>
</dbReference>
<dbReference type="GO" id="GO:0005886">
    <property type="term" value="C:plasma membrane"/>
    <property type="evidence" value="ECO:0007669"/>
    <property type="project" value="UniProtKB-SubCell"/>
</dbReference>
<comment type="similarity">
    <text evidence="7">Belongs to the drug/metabolite transporter (DMT) superfamily. Small multidrug resistance (SMR) (TC 2.A.7.1) family.</text>
</comment>
<evidence type="ECO:0000256" key="8">
    <source>
        <dbReference type="SAM" id="Phobius"/>
    </source>
</evidence>
<reference evidence="9" key="1">
    <citation type="journal article" date="2021" name="PeerJ">
        <title>Extensive microbial diversity within the chicken gut microbiome revealed by metagenomics and culture.</title>
        <authorList>
            <person name="Gilroy R."/>
            <person name="Ravi A."/>
            <person name="Getino M."/>
            <person name="Pursley I."/>
            <person name="Horton D.L."/>
            <person name="Alikhan N.F."/>
            <person name="Baker D."/>
            <person name="Gharbi K."/>
            <person name="Hall N."/>
            <person name="Watson M."/>
            <person name="Adriaenssens E.M."/>
            <person name="Foster-Nyarko E."/>
            <person name="Jarju S."/>
            <person name="Secka A."/>
            <person name="Antonio M."/>
            <person name="Oren A."/>
            <person name="Chaudhuri R.R."/>
            <person name="La Ragione R."/>
            <person name="Hildebrand F."/>
            <person name="Pallen M.J."/>
        </authorList>
    </citation>
    <scope>NUCLEOTIDE SEQUENCE</scope>
    <source>
        <strain evidence="9">6019</strain>
    </source>
</reference>
<evidence type="ECO:0000256" key="7">
    <source>
        <dbReference type="RuleBase" id="RU003942"/>
    </source>
</evidence>
<dbReference type="Proteomes" id="UP000763505">
    <property type="component" value="Unassembled WGS sequence"/>
</dbReference>
<evidence type="ECO:0000313" key="9">
    <source>
        <dbReference type="EMBL" id="HJE19741.1"/>
    </source>
</evidence>
<dbReference type="PANTHER" id="PTHR30561:SF0">
    <property type="entry name" value="GUANIDINIUM EXPORTER"/>
    <property type="match status" value="1"/>
</dbReference>
<organism evidence="9 10">
    <name type="scientific">Aliicoccus persicus</name>
    <dbReference type="NCBI Taxonomy" id="930138"/>
    <lineage>
        <taxon>Bacteria</taxon>
        <taxon>Bacillati</taxon>
        <taxon>Bacillota</taxon>
        <taxon>Bacilli</taxon>
        <taxon>Bacillales</taxon>
        <taxon>Staphylococcaceae</taxon>
        <taxon>Aliicoccus</taxon>
    </lineage>
</organism>
<dbReference type="Pfam" id="PF00893">
    <property type="entry name" value="Multi_Drug_Res"/>
    <property type="match status" value="1"/>
</dbReference>
<feature type="transmembrane region" description="Helical" evidence="8">
    <location>
        <begin position="29"/>
        <end position="50"/>
    </location>
</feature>
<proteinExistence type="inferred from homology"/>
<evidence type="ECO:0000256" key="6">
    <source>
        <dbReference type="ARBA" id="ARBA00023136"/>
    </source>
</evidence>
<dbReference type="PANTHER" id="PTHR30561">
    <property type="entry name" value="SMR FAMILY PROTON-DEPENDENT DRUG EFFLUX TRANSPORTER SUGE"/>
    <property type="match status" value="1"/>
</dbReference>
<keyword evidence="5 8" id="KW-1133">Transmembrane helix</keyword>
<dbReference type="InterPro" id="IPR037185">
    <property type="entry name" value="EmrE-like"/>
</dbReference>
<feature type="transmembrane region" description="Helical" evidence="8">
    <location>
        <begin position="57"/>
        <end position="78"/>
    </location>
</feature>
<accession>A0A921DX30</accession>
<gene>
    <name evidence="9" type="ORF">K8V35_05255</name>
</gene>
<dbReference type="AlphaFoldDB" id="A0A921DX30"/>
<protein>
    <submittedName>
        <fullName evidence="9">Multidrug efflux SMR transporter</fullName>
    </submittedName>
</protein>
<keyword evidence="3" id="KW-1003">Cell membrane</keyword>
<evidence type="ECO:0000256" key="4">
    <source>
        <dbReference type="ARBA" id="ARBA00022692"/>
    </source>
</evidence>
<evidence type="ECO:0000256" key="1">
    <source>
        <dbReference type="ARBA" id="ARBA00004651"/>
    </source>
</evidence>
<evidence type="ECO:0000256" key="5">
    <source>
        <dbReference type="ARBA" id="ARBA00022989"/>
    </source>
</evidence>
<dbReference type="InterPro" id="IPR045324">
    <property type="entry name" value="Small_multidrug_res"/>
</dbReference>
<keyword evidence="4 7" id="KW-0812">Transmembrane</keyword>
<comment type="subcellular location">
    <subcellularLocation>
        <location evidence="1 7">Cell membrane</location>
        <topology evidence="1 7">Multi-pass membrane protein</topology>
    </subcellularLocation>
</comment>
<reference evidence="9" key="2">
    <citation type="submission" date="2021-09" db="EMBL/GenBank/DDBJ databases">
        <authorList>
            <person name="Gilroy R."/>
        </authorList>
    </citation>
    <scope>NUCLEOTIDE SEQUENCE</scope>
    <source>
        <strain evidence="9">6019</strain>
    </source>
</reference>
<dbReference type="InterPro" id="IPR000390">
    <property type="entry name" value="Small_drug/metabolite_transptr"/>
</dbReference>
<dbReference type="Gene3D" id="1.10.3730.20">
    <property type="match status" value="1"/>
</dbReference>
<feature type="transmembrane region" description="Helical" evidence="8">
    <location>
        <begin position="84"/>
        <end position="103"/>
    </location>
</feature>
<dbReference type="GO" id="GO:0022857">
    <property type="term" value="F:transmembrane transporter activity"/>
    <property type="evidence" value="ECO:0007669"/>
    <property type="project" value="InterPro"/>
</dbReference>
<evidence type="ECO:0000256" key="2">
    <source>
        <dbReference type="ARBA" id="ARBA00022448"/>
    </source>
</evidence>
<keyword evidence="6 8" id="KW-0472">Membrane</keyword>
<comment type="caution">
    <text evidence="9">The sequence shown here is derived from an EMBL/GenBank/DDBJ whole genome shotgun (WGS) entry which is preliminary data.</text>
</comment>